<dbReference type="GO" id="GO:0008798">
    <property type="term" value="F:beta-aspartyl-peptidase activity"/>
    <property type="evidence" value="ECO:0007669"/>
    <property type="project" value="InterPro"/>
</dbReference>
<dbReference type="Gene3D" id="3.20.20.140">
    <property type="entry name" value="Metal-dependent hydrolases"/>
    <property type="match status" value="1"/>
</dbReference>
<dbReference type="EC" id="3.4.19.-" evidence="3"/>
<evidence type="ECO:0000313" key="3">
    <source>
        <dbReference type="EMBL" id="SLM12788.1"/>
    </source>
</evidence>
<dbReference type="PANTHER" id="PTHR11647:SF1">
    <property type="entry name" value="COLLAPSIN RESPONSE MEDIATOR PROTEIN"/>
    <property type="match status" value="1"/>
</dbReference>
<evidence type="ECO:0000259" key="2">
    <source>
        <dbReference type="Pfam" id="PF01979"/>
    </source>
</evidence>
<accession>A0A3P3XIF1</accession>
<organism evidence="3">
    <name type="scientific">uncultured spirochete</name>
    <dbReference type="NCBI Taxonomy" id="156406"/>
    <lineage>
        <taxon>Bacteria</taxon>
        <taxon>Pseudomonadati</taxon>
        <taxon>Spirochaetota</taxon>
        <taxon>Spirochaetia</taxon>
        <taxon>Spirochaetales</taxon>
        <taxon>environmental samples</taxon>
    </lineage>
</organism>
<dbReference type="AlphaFoldDB" id="A0A3P3XIF1"/>
<dbReference type="InterPro" id="IPR050378">
    <property type="entry name" value="Metallo-dep_Hydrolases_sf"/>
</dbReference>
<keyword evidence="3" id="KW-0378">Hydrolase</keyword>
<dbReference type="InterPro" id="IPR011059">
    <property type="entry name" value="Metal-dep_hydrolase_composite"/>
</dbReference>
<dbReference type="InterPro" id="IPR010229">
    <property type="entry name" value="Pept_M38_dipep"/>
</dbReference>
<evidence type="ECO:0000256" key="1">
    <source>
        <dbReference type="ARBA" id="ARBA00001947"/>
    </source>
</evidence>
<dbReference type="SUPFAM" id="SSF51556">
    <property type="entry name" value="Metallo-dependent hydrolases"/>
    <property type="match status" value="1"/>
</dbReference>
<gene>
    <name evidence="3" type="primary">iadA</name>
    <name evidence="3" type="ORF">SPIROBIBN47_260047</name>
</gene>
<reference evidence="3" key="1">
    <citation type="submission" date="2017-02" db="EMBL/GenBank/DDBJ databases">
        <authorList>
            <person name="Regsiter A."/>
            <person name="William W."/>
        </authorList>
    </citation>
    <scope>NUCLEOTIDE SEQUENCE</scope>
    <source>
        <strain evidence="3">Bib</strain>
    </source>
</reference>
<dbReference type="Pfam" id="PF01979">
    <property type="entry name" value="Amidohydro_1"/>
    <property type="match status" value="1"/>
</dbReference>
<feature type="domain" description="Amidohydrolase-related" evidence="2">
    <location>
        <begin position="53"/>
        <end position="362"/>
    </location>
</feature>
<dbReference type="GO" id="GO:0016810">
    <property type="term" value="F:hydrolase activity, acting on carbon-nitrogen (but not peptide) bonds"/>
    <property type="evidence" value="ECO:0007669"/>
    <property type="project" value="InterPro"/>
</dbReference>
<name>A0A3P3XIF1_9SPIR</name>
<dbReference type="InterPro" id="IPR006680">
    <property type="entry name" value="Amidohydro-rel"/>
</dbReference>
<dbReference type="NCBIfam" id="TIGR01975">
    <property type="entry name" value="isoAsp_dipep"/>
    <property type="match status" value="1"/>
</dbReference>
<sequence length="399" mass="42180">MLVIQNAEVFSPAPLGKLDILVGGAKILAMEPHIDPAVLPGETEVLDARGMLLVPGFIDGHQHFTGGGGEGGFQTRVPELTISMNFSNGVTTAVGLLGTDSLTRSIENLYAKTQAFNAEGMTAFMLTGAYWHPSPTLTGSVARDMVFLQPVIGVKLALADSRGPHIDAKDLAALASDVQVAALVANKPGIITVHTGIRTQGLDLIFEIVEQFEIRASIFVPTHINRKGGKLTSQALALAEKGCVVDATCSQAPLEPDSPRLTAADFACMARDNGLLGQVSFSSDAGGSMPIWNQDRSRIIGMGVGMPSSLLFELDLLVNKKGVPLEQALMPLTTTPARIYGLENSKGALRVGMDADLLTIDPASFEIRDVVALGSVAVRNKIVEKKGYFEHGSDTSIHA</sequence>
<dbReference type="EMBL" id="FWDM01000019">
    <property type="protein sequence ID" value="SLM12788.1"/>
    <property type="molecule type" value="Genomic_DNA"/>
</dbReference>
<dbReference type="Gene3D" id="2.30.40.10">
    <property type="entry name" value="Urease, subunit C, domain 1"/>
    <property type="match status" value="1"/>
</dbReference>
<protein>
    <submittedName>
        <fullName evidence="3">Isoaspartyl dipeptidase</fullName>
        <ecNumber evidence="3">3.4.19.-</ecNumber>
    </submittedName>
</protein>
<comment type="cofactor">
    <cofactor evidence="1">
        <name>Zn(2+)</name>
        <dbReference type="ChEBI" id="CHEBI:29105"/>
    </cofactor>
</comment>
<dbReference type="InterPro" id="IPR032466">
    <property type="entry name" value="Metal_Hydrolase"/>
</dbReference>
<proteinExistence type="predicted"/>
<dbReference type="PANTHER" id="PTHR11647">
    <property type="entry name" value="HYDRANTOINASE/DIHYDROPYRIMIDINASE FAMILY MEMBER"/>
    <property type="match status" value="1"/>
</dbReference>
<dbReference type="SUPFAM" id="SSF51338">
    <property type="entry name" value="Composite domain of metallo-dependent hydrolases"/>
    <property type="match status" value="1"/>
</dbReference>